<evidence type="ECO:0000256" key="1">
    <source>
        <dbReference type="ARBA" id="ARBA00001946"/>
    </source>
</evidence>
<evidence type="ECO:0000256" key="4">
    <source>
        <dbReference type="ARBA" id="ARBA00022723"/>
    </source>
</evidence>
<dbReference type="SUPFAM" id="SSF88723">
    <property type="entry name" value="PIN domain-like"/>
    <property type="match status" value="1"/>
</dbReference>
<dbReference type="GO" id="GO:0000287">
    <property type="term" value="F:magnesium ion binding"/>
    <property type="evidence" value="ECO:0007669"/>
    <property type="project" value="UniProtKB-UniRule"/>
</dbReference>
<accession>A0A1G9RRX7</accession>
<comment type="function">
    <text evidence="8">Toxic component of a toxin-antitoxin (TA) system. An RNase.</text>
</comment>
<evidence type="ECO:0000256" key="5">
    <source>
        <dbReference type="ARBA" id="ARBA00022801"/>
    </source>
</evidence>
<reference evidence="11" key="1">
    <citation type="submission" date="2016-10" db="EMBL/GenBank/DDBJ databases">
        <authorList>
            <person name="Varghese N."/>
            <person name="Submissions S."/>
        </authorList>
    </citation>
    <scope>NUCLEOTIDE SEQUENCE [LARGE SCALE GENOMIC DNA]</scope>
    <source>
        <strain evidence="11">BL47</strain>
    </source>
</reference>
<evidence type="ECO:0000259" key="9">
    <source>
        <dbReference type="Pfam" id="PF01850"/>
    </source>
</evidence>
<dbReference type="GO" id="GO:0016787">
    <property type="term" value="F:hydrolase activity"/>
    <property type="evidence" value="ECO:0007669"/>
    <property type="project" value="UniProtKB-KW"/>
</dbReference>
<dbReference type="GO" id="GO:0004540">
    <property type="term" value="F:RNA nuclease activity"/>
    <property type="evidence" value="ECO:0007669"/>
    <property type="project" value="InterPro"/>
</dbReference>
<evidence type="ECO:0000313" key="11">
    <source>
        <dbReference type="Proteomes" id="UP000198704"/>
    </source>
</evidence>
<dbReference type="AlphaFoldDB" id="A0A1G9RRX7"/>
<dbReference type="InterPro" id="IPR050556">
    <property type="entry name" value="Type_II_TA_system_RNase"/>
</dbReference>
<evidence type="ECO:0000313" key="10">
    <source>
        <dbReference type="EMBL" id="SDM26069.1"/>
    </source>
</evidence>
<dbReference type="OrthoDB" id="32625at2"/>
<keyword evidence="3 8" id="KW-0540">Nuclease</keyword>
<feature type="binding site" evidence="8">
    <location>
        <position position="8"/>
    </location>
    <ligand>
        <name>Mg(2+)</name>
        <dbReference type="ChEBI" id="CHEBI:18420"/>
    </ligand>
</feature>
<dbReference type="Proteomes" id="UP000198704">
    <property type="component" value="Unassembled WGS sequence"/>
</dbReference>
<evidence type="ECO:0000256" key="7">
    <source>
        <dbReference type="ARBA" id="ARBA00038093"/>
    </source>
</evidence>
<protein>
    <recommendedName>
        <fullName evidence="8">Ribonuclease VapC</fullName>
        <shortName evidence="8">RNase VapC</shortName>
        <ecNumber evidence="8">3.1.-.-</ecNumber>
    </recommendedName>
    <alternativeName>
        <fullName evidence="8">Toxin VapC</fullName>
    </alternativeName>
</protein>
<feature type="domain" description="PIN" evidence="9">
    <location>
        <begin position="6"/>
        <end position="127"/>
    </location>
</feature>
<keyword evidence="2 8" id="KW-1277">Toxin-antitoxin system</keyword>
<dbReference type="GO" id="GO:0090729">
    <property type="term" value="F:toxin activity"/>
    <property type="evidence" value="ECO:0007669"/>
    <property type="project" value="UniProtKB-KW"/>
</dbReference>
<dbReference type="Gene3D" id="3.40.50.1010">
    <property type="entry name" value="5'-nuclease"/>
    <property type="match status" value="1"/>
</dbReference>
<feature type="binding site" evidence="8">
    <location>
        <position position="101"/>
    </location>
    <ligand>
        <name>Mg(2+)</name>
        <dbReference type="ChEBI" id="CHEBI:18420"/>
    </ligand>
</feature>
<keyword evidence="8" id="KW-0800">Toxin</keyword>
<keyword evidence="11" id="KW-1185">Reference proteome</keyword>
<keyword evidence="6 8" id="KW-0460">Magnesium</keyword>
<comment type="similarity">
    <text evidence="7 8">Belongs to the PINc/VapC protein family.</text>
</comment>
<keyword evidence="4 8" id="KW-0479">Metal-binding</keyword>
<dbReference type="HAMAP" id="MF_00265">
    <property type="entry name" value="VapC_Nob1"/>
    <property type="match status" value="1"/>
</dbReference>
<dbReference type="InterPro" id="IPR029060">
    <property type="entry name" value="PIN-like_dom_sf"/>
</dbReference>
<dbReference type="EC" id="3.1.-.-" evidence="8"/>
<sequence>MNALAVIDTSIFMAILLSEPDADLCSQTIRFYRKRVMAAATYLECAIVSSKKTTGRANLDDWLLREAITVVPVDHTLAQIAADAFARYGKGRHPAGLNFGDCFAYALARSLNAPLLFKGDDFSRTDVLSAV</sequence>
<dbReference type="STRING" id="582672.SAMN05216360_101358"/>
<dbReference type="PANTHER" id="PTHR33653:SF1">
    <property type="entry name" value="RIBONUCLEASE VAPC2"/>
    <property type="match status" value="1"/>
</dbReference>
<gene>
    <name evidence="8" type="primary">vapC</name>
    <name evidence="10" type="ORF">SAMN05216360_101358</name>
</gene>
<keyword evidence="5 8" id="KW-0378">Hydrolase</keyword>
<evidence type="ECO:0000256" key="6">
    <source>
        <dbReference type="ARBA" id="ARBA00022842"/>
    </source>
</evidence>
<dbReference type="PANTHER" id="PTHR33653">
    <property type="entry name" value="RIBONUCLEASE VAPC2"/>
    <property type="match status" value="1"/>
</dbReference>
<dbReference type="CDD" id="cd09871">
    <property type="entry name" value="PIN_MtVapC28-VapC30-like"/>
    <property type="match status" value="1"/>
</dbReference>
<proteinExistence type="inferred from homology"/>
<dbReference type="EMBL" id="FNHS01000001">
    <property type="protein sequence ID" value="SDM26069.1"/>
    <property type="molecule type" value="Genomic_DNA"/>
</dbReference>
<dbReference type="Pfam" id="PF01850">
    <property type="entry name" value="PIN"/>
    <property type="match status" value="1"/>
</dbReference>
<organism evidence="10 11">
    <name type="scientific">Methylobacterium phyllostachyos</name>
    <dbReference type="NCBI Taxonomy" id="582672"/>
    <lineage>
        <taxon>Bacteria</taxon>
        <taxon>Pseudomonadati</taxon>
        <taxon>Pseudomonadota</taxon>
        <taxon>Alphaproteobacteria</taxon>
        <taxon>Hyphomicrobiales</taxon>
        <taxon>Methylobacteriaceae</taxon>
        <taxon>Methylobacterium</taxon>
    </lineage>
</organism>
<dbReference type="InterPro" id="IPR022907">
    <property type="entry name" value="VapC_family"/>
</dbReference>
<evidence type="ECO:0000256" key="2">
    <source>
        <dbReference type="ARBA" id="ARBA00022649"/>
    </source>
</evidence>
<evidence type="ECO:0000256" key="8">
    <source>
        <dbReference type="HAMAP-Rule" id="MF_00265"/>
    </source>
</evidence>
<name>A0A1G9RRX7_9HYPH</name>
<comment type="cofactor">
    <cofactor evidence="1 8">
        <name>Mg(2+)</name>
        <dbReference type="ChEBI" id="CHEBI:18420"/>
    </cofactor>
</comment>
<evidence type="ECO:0000256" key="3">
    <source>
        <dbReference type="ARBA" id="ARBA00022722"/>
    </source>
</evidence>
<dbReference type="RefSeq" id="WP_091712781.1">
    <property type="nucleotide sequence ID" value="NZ_FNHS01000001.1"/>
</dbReference>
<dbReference type="InterPro" id="IPR002716">
    <property type="entry name" value="PIN_dom"/>
</dbReference>